<reference evidence="21" key="1">
    <citation type="submission" date="2015-01" db="EMBL/GenBank/DDBJ databases">
        <authorList>
            <person name="Aksoy S."/>
            <person name="Warren W."/>
            <person name="Wilson R.K."/>
        </authorList>
    </citation>
    <scope>NUCLEOTIDE SEQUENCE [LARGE SCALE GENOMIC DNA]</scope>
    <source>
        <strain evidence="21">IAEA</strain>
    </source>
</reference>
<keyword evidence="9" id="KW-0931">ER-Golgi transport</keyword>
<dbReference type="Pfam" id="PF12931">
    <property type="entry name" value="TPR_Sec16"/>
    <property type="match status" value="1"/>
</dbReference>
<evidence type="ECO:0000256" key="15">
    <source>
        <dbReference type="ARBA" id="ARBA00041470"/>
    </source>
</evidence>
<dbReference type="GO" id="GO:0070971">
    <property type="term" value="C:endoplasmic reticulum exit site"/>
    <property type="evidence" value="ECO:0007669"/>
    <property type="project" value="TreeGrafter"/>
</dbReference>
<dbReference type="Pfam" id="PF00400">
    <property type="entry name" value="WD40"/>
    <property type="match status" value="2"/>
</dbReference>
<evidence type="ECO:0000256" key="1">
    <source>
        <dbReference type="ARBA" id="ARBA00004180"/>
    </source>
</evidence>
<feature type="region of interest" description="Disordered" evidence="18">
    <location>
        <begin position="1182"/>
        <end position="1205"/>
    </location>
</feature>
<keyword evidence="7" id="KW-0677">Repeat</keyword>
<evidence type="ECO:0000313" key="20">
    <source>
        <dbReference type="EnsemblMetazoa" id="GPPI051689-PA"/>
    </source>
</evidence>
<evidence type="ECO:0000256" key="14">
    <source>
        <dbReference type="ARBA" id="ARBA00039468"/>
    </source>
</evidence>
<keyword evidence="5" id="KW-0963">Cytoplasm</keyword>
<keyword evidence="12" id="KW-0968">Cytoplasmic vesicle</keyword>
<keyword evidence="8" id="KW-0256">Endoplasmic reticulum</keyword>
<feature type="compositionally biased region" description="Low complexity" evidence="18">
    <location>
        <begin position="812"/>
        <end position="830"/>
    </location>
</feature>
<proteinExistence type="inferred from homology"/>
<dbReference type="VEuPathDB" id="VectorBase:GPPI051689"/>
<dbReference type="FunFam" id="1.20.940.10:FF:000001">
    <property type="entry name" value="Protein transport protein Sec31A isoform A"/>
    <property type="match status" value="1"/>
</dbReference>
<evidence type="ECO:0000256" key="8">
    <source>
        <dbReference type="ARBA" id="ARBA00022824"/>
    </source>
</evidence>
<keyword evidence="21" id="KW-1185">Reference proteome</keyword>
<evidence type="ECO:0000256" key="16">
    <source>
        <dbReference type="ARBA" id="ARBA00043112"/>
    </source>
</evidence>
<evidence type="ECO:0000256" key="2">
    <source>
        <dbReference type="ARBA" id="ARBA00004406"/>
    </source>
</evidence>
<dbReference type="Gene3D" id="2.130.10.10">
    <property type="entry name" value="YVTN repeat-like/Quinoprotein amine dehydrogenase"/>
    <property type="match status" value="1"/>
</dbReference>
<dbReference type="Gene3D" id="1.25.40.1030">
    <property type="match status" value="1"/>
</dbReference>
<comment type="subcellular location">
    <subcellularLocation>
        <location evidence="1">Cytoplasmic vesicle membrane</location>
        <topology evidence="1">Peripheral membrane protein</topology>
        <orientation evidence="1">Cytoplasmic side</orientation>
    </subcellularLocation>
    <subcellularLocation>
        <location evidence="2">Endoplasmic reticulum membrane</location>
        <topology evidence="2">Peripheral membrane protein</topology>
    </subcellularLocation>
</comment>
<dbReference type="GO" id="GO:0005789">
    <property type="term" value="C:endoplasmic reticulum membrane"/>
    <property type="evidence" value="ECO:0007669"/>
    <property type="project" value="UniProtKB-SubCell"/>
</dbReference>
<keyword evidence="10" id="KW-0653">Protein transport</keyword>
<dbReference type="EMBL" id="JXJN01031308">
    <property type="status" value="NOT_ANNOTATED_CDS"/>
    <property type="molecule type" value="Genomic_DNA"/>
</dbReference>
<feature type="region of interest" description="Disordered" evidence="18">
    <location>
        <begin position="812"/>
        <end position="838"/>
    </location>
</feature>
<dbReference type="STRING" id="67801.A0A1B0C7V8"/>
<evidence type="ECO:0000256" key="6">
    <source>
        <dbReference type="ARBA" id="ARBA00022574"/>
    </source>
</evidence>
<dbReference type="PANTHER" id="PTHR13923:SF11">
    <property type="entry name" value="SECRETORY 31, ISOFORM D"/>
    <property type="match status" value="1"/>
</dbReference>
<comment type="similarity">
    <text evidence="3">Belongs to the WD repeat SEC31 family.</text>
</comment>
<evidence type="ECO:0000259" key="19">
    <source>
        <dbReference type="Pfam" id="PF12931"/>
    </source>
</evidence>
<dbReference type="GO" id="GO:0007029">
    <property type="term" value="P:endoplasmic reticulum organization"/>
    <property type="evidence" value="ECO:0007669"/>
    <property type="project" value="TreeGrafter"/>
</dbReference>
<feature type="compositionally biased region" description="Low complexity" evidence="18">
    <location>
        <begin position="905"/>
        <end position="917"/>
    </location>
</feature>
<dbReference type="GO" id="GO:0005198">
    <property type="term" value="F:structural molecule activity"/>
    <property type="evidence" value="ECO:0007669"/>
    <property type="project" value="TreeGrafter"/>
</dbReference>
<dbReference type="InterPro" id="IPR040251">
    <property type="entry name" value="SEC31-like"/>
</dbReference>
<dbReference type="Proteomes" id="UP000092460">
    <property type="component" value="Unassembled WGS sequence"/>
</dbReference>
<evidence type="ECO:0000256" key="12">
    <source>
        <dbReference type="ARBA" id="ARBA00023329"/>
    </source>
</evidence>
<dbReference type="InterPro" id="IPR001680">
    <property type="entry name" value="WD40_rpt"/>
</dbReference>
<dbReference type="GO" id="GO:0090110">
    <property type="term" value="P:COPII-coated vesicle cargo loading"/>
    <property type="evidence" value="ECO:0007669"/>
    <property type="project" value="TreeGrafter"/>
</dbReference>
<evidence type="ECO:0000256" key="17">
    <source>
        <dbReference type="PROSITE-ProRule" id="PRU00221"/>
    </source>
</evidence>
<keyword evidence="4" id="KW-0813">Transport</keyword>
<evidence type="ECO:0000313" key="21">
    <source>
        <dbReference type="Proteomes" id="UP000092460"/>
    </source>
</evidence>
<dbReference type="SUPFAM" id="SSF50978">
    <property type="entry name" value="WD40 repeat-like"/>
    <property type="match status" value="1"/>
</dbReference>
<feature type="repeat" description="WD" evidence="17">
    <location>
        <begin position="114"/>
        <end position="156"/>
    </location>
</feature>
<feature type="domain" description="Sec16 Sec23-binding" evidence="19">
    <location>
        <begin position="559"/>
        <end position="770"/>
    </location>
</feature>
<feature type="region of interest" description="Disordered" evidence="18">
    <location>
        <begin position="892"/>
        <end position="917"/>
    </location>
</feature>
<protein>
    <recommendedName>
        <fullName evidence="14">Protein transport protein Sec31A</fullName>
    </recommendedName>
    <alternativeName>
        <fullName evidence="16">SEC31-like protein 1</fullName>
    </alternativeName>
    <alternativeName>
        <fullName evidence="15">SEC31-related protein A</fullName>
    </alternativeName>
</protein>
<evidence type="ECO:0000256" key="7">
    <source>
        <dbReference type="ARBA" id="ARBA00022737"/>
    </source>
</evidence>
<dbReference type="GO" id="GO:0015031">
    <property type="term" value="P:protein transport"/>
    <property type="evidence" value="ECO:0007669"/>
    <property type="project" value="UniProtKB-KW"/>
</dbReference>
<feature type="region of interest" description="Disordered" evidence="18">
    <location>
        <begin position="1113"/>
        <end position="1156"/>
    </location>
</feature>
<feature type="compositionally biased region" description="Polar residues" evidence="18">
    <location>
        <begin position="1182"/>
        <end position="1203"/>
    </location>
</feature>
<evidence type="ECO:0000256" key="18">
    <source>
        <dbReference type="SAM" id="MobiDB-lite"/>
    </source>
</evidence>
<evidence type="ECO:0000256" key="10">
    <source>
        <dbReference type="ARBA" id="ARBA00022927"/>
    </source>
</evidence>
<organism evidence="20 21">
    <name type="scientific">Glossina palpalis gambiensis</name>
    <dbReference type="NCBI Taxonomy" id="67801"/>
    <lineage>
        <taxon>Eukaryota</taxon>
        <taxon>Metazoa</taxon>
        <taxon>Ecdysozoa</taxon>
        <taxon>Arthropoda</taxon>
        <taxon>Hexapoda</taxon>
        <taxon>Insecta</taxon>
        <taxon>Pterygota</taxon>
        <taxon>Neoptera</taxon>
        <taxon>Endopterygota</taxon>
        <taxon>Diptera</taxon>
        <taxon>Brachycera</taxon>
        <taxon>Muscomorpha</taxon>
        <taxon>Hippoboscoidea</taxon>
        <taxon>Glossinidae</taxon>
        <taxon>Glossina</taxon>
    </lineage>
</organism>
<evidence type="ECO:0000256" key="9">
    <source>
        <dbReference type="ARBA" id="ARBA00022892"/>
    </source>
</evidence>
<feature type="compositionally biased region" description="Polar residues" evidence="18">
    <location>
        <begin position="1121"/>
        <end position="1151"/>
    </location>
</feature>
<reference evidence="20" key="2">
    <citation type="submission" date="2020-05" db="UniProtKB">
        <authorList>
            <consortium name="EnsemblMetazoa"/>
        </authorList>
    </citation>
    <scope>IDENTIFICATION</scope>
    <source>
        <strain evidence="20">IAEA</strain>
    </source>
</reference>
<dbReference type="PANTHER" id="PTHR13923">
    <property type="entry name" value="SEC31-RELATED PROTEIN"/>
    <property type="match status" value="1"/>
</dbReference>
<sequence>MKIKELQKTVNIAWSPAPQQPIYLATGTAAQQFDSNAASVLEIYSTNFSDPSYDLELITSLTSQYRFQKLIWSPTGFGSAHRNGLLVGGCEGGHVMIYSPAKMLAEEDGLIARQDKHTGPVRGLDFNPFQSNLLASCASESEIFIWDLNNTATHMNPGTKTMPLDDVKNVAWNRQVQHILASVFSTRCVIWDLRKSEQIIKLSDTQSHVRWHAIQWHPDMATQVWLASEDDQAPVVQLWDLRYATAPAKTMQIHQRGVLGMSWCPSDTDLMVSCGKDNRIYCWNPNTPIIEGEILSEVATTATWYSDVQWCPRNPALIACSSLDGNVSIYSLFGGTQQQVQTSNKIADSFPGMDQFAHVPIPQQCTPTIYNDLKYAPKWIKKPVGATFGFGGKLVSFNSKNKTVTVSQVTTEPKLVERARALEKSLSEAKFSDYCRQKADQMPDQSGRYLWYFIKANFERNPKEEILNLLGFNKEDIDGKFAKYVAIDAISQLSQDSTSKDVECNQSTVGSINSEVSPQVDQAAMFDDIIARKNNDKSDVQKPLTQFKIPIGEHPDSLITEALLTGNIEAAVQLCVDSKRIAEALIIASTAGIDFLTKIQNHYLQEQKNELSQVISAVATSNWMNFINSCAIESWKEALVAVLKHDERKAINICERLGDRLLKECSHSPECTRSAMLCFVCAGNIDKLIDSWHHLKRLEHQNPQHKLNTDELQELAEIVMLMNKSLEEQGVAVEINGEMAEFLTEYAGLLVAQGAFTTALSYMLEIKASAMNSEIDDLRQRIFNIVQPQSKAIAPNFNLPQQQSQNTYQAQQQSQNNYQAQQQVPQLQQQSRGNFSNSAPINNMNFRSDAPTFPAQTAWNANAISNNMAPPAGSSVPFNPPVVGMPTHIKPLNNAEIPQPPRPVSAASSQDGSSRSGLHSRFKYVLDPSVAAAADTMAGYGNSYNAPPLNMPVQNYNVTPLNSQPMGALPMQTAYNPTPFSNSNNSYMPSTFPVETAALATSPPGLSQRNPTPPPGWNDPPALKFNAQNYFYTNTKNEMYAQHAGTRKWQKIINHDLQNKKSSDITKTSLDSNNYNYNVFSPTVNTSLLNQSSLWQQQAKKIDAQPITAPITHPLLGVDPNKNQNDYADSNNTQRQQIPNMPPIQHSSMLSSAEPPQGIVNQTWAGVSALNNNQTQQQPYNFQTAGSVGNQPPNQKWQSQPNIGYNDDQLQQQQQQPLTKQITKEKPPLPEEYIYLQMVLEELKNQCLHKATDPRTKRKFVDVVKRLENLYDCLRDGRLTTATVQSLNQIVQFIQIGDYGNALQTHTQIAFGSDFSQCAGFMPGLKVLIQSANELQVYLR</sequence>
<keyword evidence="6 17" id="KW-0853">WD repeat</keyword>
<evidence type="ECO:0000256" key="3">
    <source>
        <dbReference type="ARBA" id="ARBA00009358"/>
    </source>
</evidence>
<keyword evidence="11" id="KW-0472">Membrane</keyword>
<name>A0A1B0C7V8_9MUSC</name>
<dbReference type="SMART" id="SM00320">
    <property type="entry name" value="WD40"/>
    <property type="match status" value="6"/>
</dbReference>
<evidence type="ECO:0000256" key="11">
    <source>
        <dbReference type="ARBA" id="ARBA00023136"/>
    </source>
</evidence>
<dbReference type="GO" id="GO:0030127">
    <property type="term" value="C:COPII vesicle coat"/>
    <property type="evidence" value="ECO:0007669"/>
    <property type="project" value="TreeGrafter"/>
</dbReference>
<dbReference type="InterPro" id="IPR015943">
    <property type="entry name" value="WD40/YVTN_repeat-like_dom_sf"/>
</dbReference>
<dbReference type="EnsemblMetazoa" id="GPPI051689-RA">
    <property type="protein sequence ID" value="GPPI051689-PA"/>
    <property type="gene ID" value="GPPI051689"/>
</dbReference>
<evidence type="ECO:0000256" key="5">
    <source>
        <dbReference type="ARBA" id="ARBA00022490"/>
    </source>
</evidence>
<dbReference type="PROSITE" id="PS50082">
    <property type="entry name" value="WD_REPEATS_2"/>
    <property type="match status" value="1"/>
</dbReference>
<dbReference type="Gene3D" id="1.20.940.10">
    <property type="entry name" value="Functional domain of the splicing factor Prp18"/>
    <property type="match status" value="1"/>
</dbReference>
<dbReference type="InterPro" id="IPR036322">
    <property type="entry name" value="WD40_repeat_dom_sf"/>
</dbReference>
<accession>A0A1B0C7V8</accession>
<evidence type="ECO:0000256" key="13">
    <source>
        <dbReference type="ARBA" id="ARBA00025471"/>
    </source>
</evidence>
<dbReference type="InterPro" id="IPR024298">
    <property type="entry name" value="Sec16_Sec23-bd"/>
</dbReference>
<evidence type="ECO:0000256" key="4">
    <source>
        <dbReference type="ARBA" id="ARBA00022448"/>
    </source>
</evidence>
<comment type="function">
    <text evidence="13">Component of the coat protein complex II (COPII) which promotes the formation of transport vesicles from the endoplasmic reticulum (ER). The coat has two main functions, the physical deformation of the endoplasmic reticulum membrane into vesicles and the selection of cargo molecules.</text>
</comment>
<dbReference type="FunFam" id="2.130.10.10:FF:000009">
    <property type="entry name" value="Protein transport protein Sec31A isoform A"/>
    <property type="match status" value="1"/>
</dbReference>